<evidence type="ECO:0000313" key="1">
    <source>
        <dbReference type="EMBL" id="KZS21225.1"/>
    </source>
</evidence>
<protein>
    <submittedName>
        <fullName evidence="1">Uncharacterized protein</fullName>
    </submittedName>
</protein>
<sequence>MSPAVQNQINFPCRKLSVRRKMDFDHDLASPTKSPRKGKSFKTTWSNYSAFVIVFEFFKKRNKGCS</sequence>
<evidence type="ECO:0000313" key="2">
    <source>
        <dbReference type="Proteomes" id="UP000076858"/>
    </source>
</evidence>
<dbReference type="AlphaFoldDB" id="A0A162SEJ4"/>
<organism evidence="1 2">
    <name type="scientific">Daphnia magna</name>
    <dbReference type="NCBI Taxonomy" id="35525"/>
    <lineage>
        <taxon>Eukaryota</taxon>
        <taxon>Metazoa</taxon>
        <taxon>Ecdysozoa</taxon>
        <taxon>Arthropoda</taxon>
        <taxon>Crustacea</taxon>
        <taxon>Branchiopoda</taxon>
        <taxon>Diplostraca</taxon>
        <taxon>Cladocera</taxon>
        <taxon>Anomopoda</taxon>
        <taxon>Daphniidae</taxon>
        <taxon>Daphnia</taxon>
    </lineage>
</organism>
<accession>A0A162SEJ4</accession>
<gene>
    <name evidence="1" type="ORF">APZ42_011892</name>
</gene>
<comment type="caution">
    <text evidence="1">The sequence shown here is derived from an EMBL/GenBank/DDBJ whole genome shotgun (WGS) entry which is preliminary data.</text>
</comment>
<name>A0A162SEJ4_9CRUS</name>
<dbReference type="EMBL" id="LRGB01000038">
    <property type="protein sequence ID" value="KZS21225.1"/>
    <property type="molecule type" value="Genomic_DNA"/>
</dbReference>
<keyword evidence="2" id="KW-1185">Reference proteome</keyword>
<proteinExistence type="predicted"/>
<reference evidence="1 2" key="1">
    <citation type="submission" date="2016-03" db="EMBL/GenBank/DDBJ databases">
        <title>EvidentialGene: Evidence-directed Construction of Genes on Genomes.</title>
        <authorList>
            <person name="Gilbert D.G."/>
            <person name="Choi J.-H."/>
            <person name="Mockaitis K."/>
            <person name="Colbourne J."/>
            <person name="Pfrender M."/>
        </authorList>
    </citation>
    <scope>NUCLEOTIDE SEQUENCE [LARGE SCALE GENOMIC DNA]</scope>
    <source>
        <strain evidence="1 2">Xinb3</strain>
        <tissue evidence="1">Complete organism</tissue>
    </source>
</reference>
<dbReference type="Proteomes" id="UP000076858">
    <property type="component" value="Unassembled WGS sequence"/>
</dbReference>